<dbReference type="InterPro" id="IPR037026">
    <property type="entry name" value="Vgr_OB-fold_dom_sf"/>
</dbReference>
<organism evidence="2 3">
    <name type="scientific">Komagataeibacter melaceti</name>
    <dbReference type="NCBI Taxonomy" id="2766577"/>
    <lineage>
        <taxon>Bacteria</taxon>
        <taxon>Pseudomonadati</taxon>
        <taxon>Pseudomonadota</taxon>
        <taxon>Alphaproteobacteria</taxon>
        <taxon>Acetobacterales</taxon>
        <taxon>Acetobacteraceae</taxon>
        <taxon>Komagataeibacter</taxon>
    </lineage>
</organism>
<dbReference type="OrthoDB" id="7269272at2"/>
<feature type="region of interest" description="Disordered" evidence="1">
    <location>
        <begin position="204"/>
        <end position="226"/>
    </location>
</feature>
<dbReference type="AlphaFoldDB" id="A0A371YWT8"/>
<evidence type="ECO:0000256" key="1">
    <source>
        <dbReference type="SAM" id="MobiDB-lite"/>
    </source>
</evidence>
<dbReference type="Gene3D" id="2.40.50.230">
    <property type="entry name" value="Gp5 N-terminal domain"/>
    <property type="match status" value="1"/>
</dbReference>
<accession>A0A371YWT8</accession>
<evidence type="ECO:0000313" key="3">
    <source>
        <dbReference type="Proteomes" id="UP000262371"/>
    </source>
</evidence>
<protein>
    <submittedName>
        <fullName evidence="2">Baseplate assembly protein</fullName>
    </submittedName>
</protein>
<reference evidence="2 3" key="1">
    <citation type="submission" date="2018-08" db="EMBL/GenBank/DDBJ databases">
        <title>Komagataeibacter sp. AV 382.</title>
        <authorList>
            <person name="Skraban J."/>
            <person name="Trcek J."/>
        </authorList>
    </citation>
    <scope>NUCLEOTIDE SEQUENCE [LARGE SCALE GENOMIC DNA]</scope>
    <source>
        <strain evidence="2 3">AV 382</strain>
    </source>
</reference>
<dbReference type="RefSeq" id="WP_116704105.1">
    <property type="nucleotide sequence ID" value="NZ_QUWV01000164.1"/>
</dbReference>
<name>A0A371YWT8_9PROT</name>
<sequence>MHDLRMVASGIANAQAQPGFGIVSAVDPVNHAVKVMTQPSNIESGWLPYAAVQVGSLRIACPPDIGTHVLVVHVEADAEHGVAAVPIYDAVVMPPSSPATGKPAQPGEFLIVAGCGTPPANGGTAAGQAVQNAPWWHITKDTIYSGAGNAIETLTSGSKAWKVGSVGMVLDANGLAITGGSITTDKDVTAQGTVTGQKDVLAAGISGKGHTHSGVQPGGGSTGAPQ</sequence>
<comment type="caution">
    <text evidence="2">The sequence shown here is derived from an EMBL/GenBank/DDBJ whole genome shotgun (WGS) entry which is preliminary data.</text>
</comment>
<keyword evidence="3" id="KW-1185">Reference proteome</keyword>
<dbReference type="Proteomes" id="UP000262371">
    <property type="component" value="Unassembled WGS sequence"/>
</dbReference>
<proteinExistence type="predicted"/>
<feature type="compositionally biased region" description="Gly residues" evidence="1">
    <location>
        <begin position="216"/>
        <end position="226"/>
    </location>
</feature>
<gene>
    <name evidence="2" type="ORF">DY926_15040</name>
</gene>
<dbReference type="EMBL" id="QUWV01000164">
    <property type="protein sequence ID" value="RFD18692.1"/>
    <property type="molecule type" value="Genomic_DNA"/>
</dbReference>
<evidence type="ECO:0000313" key="2">
    <source>
        <dbReference type="EMBL" id="RFD18692.1"/>
    </source>
</evidence>
<dbReference type="Pfam" id="PF18946">
    <property type="entry name" value="Apex"/>
    <property type="match status" value="1"/>
</dbReference>
<dbReference type="InterPro" id="IPR044033">
    <property type="entry name" value="GpV-like_apex"/>
</dbReference>